<protein>
    <submittedName>
        <fullName evidence="2">Small integral membrane protein 14</fullName>
    </submittedName>
</protein>
<sequence>MYDDPCECFTNPEEMMRRLVNILRQSQEECLDGDCITPQNISITSPINAFRIGLIALLFTFAMVMFYTRPNSLRPNTNEKPRDGENSGGQPQPPPSVG</sequence>
<organism evidence="1 2">
    <name type="scientific">Panagrolaimus sp. PS1159</name>
    <dbReference type="NCBI Taxonomy" id="55785"/>
    <lineage>
        <taxon>Eukaryota</taxon>
        <taxon>Metazoa</taxon>
        <taxon>Ecdysozoa</taxon>
        <taxon>Nematoda</taxon>
        <taxon>Chromadorea</taxon>
        <taxon>Rhabditida</taxon>
        <taxon>Tylenchina</taxon>
        <taxon>Panagrolaimomorpha</taxon>
        <taxon>Panagrolaimoidea</taxon>
        <taxon>Panagrolaimidae</taxon>
        <taxon>Panagrolaimus</taxon>
    </lineage>
</organism>
<name>A0AC35ERI6_9BILA</name>
<dbReference type="Proteomes" id="UP000887580">
    <property type="component" value="Unplaced"/>
</dbReference>
<evidence type="ECO:0000313" key="1">
    <source>
        <dbReference type="Proteomes" id="UP000887580"/>
    </source>
</evidence>
<accession>A0AC35ERI6</accession>
<proteinExistence type="predicted"/>
<reference evidence="2" key="1">
    <citation type="submission" date="2022-11" db="UniProtKB">
        <authorList>
            <consortium name="WormBaseParasite"/>
        </authorList>
    </citation>
    <scope>IDENTIFICATION</scope>
</reference>
<dbReference type="WBParaSite" id="PS1159_v2.g10089.t1">
    <property type="protein sequence ID" value="PS1159_v2.g10089.t1"/>
    <property type="gene ID" value="PS1159_v2.g10089"/>
</dbReference>
<evidence type="ECO:0000313" key="2">
    <source>
        <dbReference type="WBParaSite" id="PS1159_v2.g10089.t1"/>
    </source>
</evidence>